<evidence type="ECO:0000256" key="1">
    <source>
        <dbReference type="ARBA" id="ARBA00022723"/>
    </source>
</evidence>
<keyword evidence="1" id="KW-0479">Metal-binding</keyword>
<protein>
    <recommendedName>
        <fullName evidence="4">Tyrosinase copper-binding domain-containing protein</fullName>
    </recommendedName>
</protein>
<sequence length="631" mass="68112">MLDAVDSGAIDSIVHQRDESVCDVFDSNEMGELVEDGCTPGWLGEGSGEQYRKMTERNLQECDKGPNGACWNVYFKKFSDFTPFIDFSDVFYDAQTRLGYADVFPAITNGFGVAREPAHYNEISINSDNMLGTWERARRGQFSDASSEIRKTLAAAGLELKPGADVGAMTSSFSPPPPDSKTGALQSKGVDGKMTDVRLDVSPGSGFEAGMKVVSNHREVGVVALDGLVMPITEADDEPIVGGRQVQLGDLIDGRHAKGLNGDGGRLLAYSRKEISALSSSEWDALASAIWTVKNTSLSAGRALYGDSYKDYDYFVAQHATAIVDSRGDQGHFSDAFPTWHALFLLSFEANLRLIDQSVSLAYWNMHEDNDQLTPERLGSSPGTGPDNTVVDGAFANWAVNPDVDLSIYAALNLPRDDLPFSSSYTGGGSEGFLRGPNNPLDVEGLVRFGGHWSYSEEKQAACLEENCWGAWFSCIESNPIDVNFHTGAHFAIGGSAPDVGRGSAPHVAPRSLRGGLPRDVPPPGPVPGGTQGDFKDLFTSPNDPIWWFHHANIDRNRINFMSGHSDAADSYYGFGNYERPGIALDSVANELWAFGGGDLGLEGSGVDGYLTHADALCQLGPLTAPYYYEQ</sequence>
<dbReference type="InterPro" id="IPR002227">
    <property type="entry name" value="Tyrosinase_Cu-bd"/>
</dbReference>
<evidence type="ECO:0000313" key="5">
    <source>
        <dbReference type="EMBL" id="GMI36383.1"/>
    </source>
</evidence>
<reference evidence="5 6" key="1">
    <citation type="journal article" date="2023" name="Commun. Biol.">
        <title>Genome analysis of Parmales, the sister group of diatoms, reveals the evolutionary specialization of diatoms from phago-mixotrophs to photoautotrophs.</title>
        <authorList>
            <person name="Ban H."/>
            <person name="Sato S."/>
            <person name="Yoshikawa S."/>
            <person name="Yamada K."/>
            <person name="Nakamura Y."/>
            <person name="Ichinomiya M."/>
            <person name="Sato N."/>
            <person name="Blanc-Mathieu R."/>
            <person name="Endo H."/>
            <person name="Kuwata A."/>
            <person name="Ogata H."/>
        </authorList>
    </citation>
    <scope>NUCLEOTIDE SEQUENCE [LARGE SCALE GENOMIC DNA]</scope>
</reference>
<organism evidence="5 6">
    <name type="scientific">Tetraparma gracilis</name>
    <dbReference type="NCBI Taxonomy" id="2962635"/>
    <lineage>
        <taxon>Eukaryota</taxon>
        <taxon>Sar</taxon>
        <taxon>Stramenopiles</taxon>
        <taxon>Ochrophyta</taxon>
        <taxon>Bolidophyceae</taxon>
        <taxon>Parmales</taxon>
        <taxon>Triparmaceae</taxon>
        <taxon>Tetraparma</taxon>
    </lineage>
</organism>
<dbReference type="InterPro" id="IPR050316">
    <property type="entry name" value="Tyrosinase/Hemocyanin"/>
</dbReference>
<evidence type="ECO:0000256" key="2">
    <source>
        <dbReference type="ARBA" id="ARBA00023008"/>
    </source>
</evidence>
<keyword evidence="6" id="KW-1185">Reference proteome</keyword>
<dbReference type="Gene3D" id="1.10.1280.10">
    <property type="entry name" value="Di-copper center containing domain from catechol oxidase"/>
    <property type="match status" value="1"/>
</dbReference>
<dbReference type="SUPFAM" id="SSF48056">
    <property type="entry name" value="Di-copper centre-containing domain"/>
    <property type="match status" value="1"/>
</dbReference>
<dbReference type="PANTHER" id="PTHR11474:SF126">
    <property type="entry name" value="TYROSINASE-LIKE PROTEIN TYR-1-RELATED"/>
    <property type="match status" value="1"/>
</dbReference>
<dbReference type="Pfam" id="PF00264">
    <property type="entry name" value="Tyrosinase"/>
    <property type="match status" value="1"/>
</dbReference>
<dbReference type="Proteomes" id="UP001165060">
    <property type="component" value="Unassembled WGS sequence"/>
</dbReference>
<evidence type="ECO:0000259" key="4">
    <source>
        <dbReference type="Pfam" id="PF00264"/>
    </source>
</evidence>
<gene>
    <name evidence="5" type="ORF">TeGR_g10300</name>
</gene>
<proteinExistence type="predicted"/>
<feature type="domain" description="Tyrosinase copper-binding" evidence="4">
    <location>
        <begin position="311"/>
        <end position="556"/>
    </location>
</feature>
<evidence type="ECO:0000256" key="3">
    <source>
        <dbReference type="SAM" id="MobiDB-lite"/>
    </source>
</evidence>
<dbReference type="InterPro" id="IPR008922">
    <property type="entry name" value="Di-copper_centre_dom_sf"/>
</dbReference>
<accession>A0ABQ6MZQ8</accession>
<name>A0ABQ6MZQ8_9STRA</name>
<evidence type="ECO:0000313" key="6">
    <source>
        <dbReference type="Proteomes" id="UP001165060"/>
    </source>
</evidence>
<dbReference type="EMBL" id="BRYB01000728">
    <property type="protein sequence ID" value="GMI36383.1"/>
    <property type="molecule type" value="Genomic_DNA"/>
</dbReference>
<comment type="caution">
    <text evidence="5">The sequence shown here is derived from an EMBL/GenBank/DDBJ whole genome shotgun (WGS) entry which is preliminary data.</text>
</comment>
<feature type="region of interest" description="Disordered" evidence="3">
    <location>
        <begin position="166"/>
        <end position="189"/>
    </location>
</feature>
<keyword evidence="2" id="KW-0186">Copper</keyword>
<dbReference type="PANTHER" id="PTHR11474">
    <property type="entry name" value="TYROSINASE FAMILY MEMBER"/>
    <property type="match status" value="1"/>
</dbReference>
<feature type="region of interest" description="Disordered" evidence="3">
    <location>
        <begin position="500"/>
        <end position="530"/>
    </location>
</feature>